<feature type="active site" evidence="2">
    <location>
        <position position="157"/>
    </location>
</feature>
<dbReference type="Pfam" id="PF01327">
    <property type="entry name" value="Pep_deformylase"/>
    <property type="match status" value="1"/>
</dbReference>
<comment type="cofactor">
    <cofactor evidence="2">
        <name>Fe(2+)</name>
        <dbReference type="ChEBI" id="CHEBI:29033"/>
    </cofactor>
    <text evidence="2">Binds 1 Fe(2+) ion.</text>
</comment>
<dbReference type="PANTHER" id="PTHR10458:SF22">
    <property type="entry name" value="PEPTIDE DEFORMYLASE"/>
    <property type="match status" value="1"/>
</dbReference>
<dbReference type="EMBL" id="MFHI01000037">
    <property type="protein sequence ID" value="OGF77687.1"/>
    <property type="molecule type" value="Genomic_DNA"/>
</dbReference>
<dbReference type="GO" id="GO:0042586">
    <property type="term" value="F:peptide deformylase activity"/>
    <property type="evidence" value="ECO:0007669"/>
    <property type="project" value="UniProtKB-UniRule"/>
</dbReference>
<reference evidence="3 4" key="1">
    <citation type="journal article" date="2016" name="Nat. Commun.">
        <title>Thousands of microbial genomes shed light on interconnected biogeochemical processes in an aquifer system.</title>
        <authorList>
            <person name="Anantharaman K."/>
            <person name="Brown C.T."/>
            <person name="Hug L.A."/>
            <person name="Sharon I."/>
            <person name="Castelle C.J."/>
            <person name="Probst A.J."/>
            <person name="Thomas B.C."/>
            <person name="Singh A."/>
            <person name="Wilkins M.J."/>
            <person name="Karaoz U."/>
            <person name="Brodie E.L."/>
            <person name="Williams K.H."/>
            <person name="Hubbard S.S."/>
            <person name="Banfield J.F."/>
        </authorList>
    </citation>
    <scope>NUCLEOTIDE SEQUENCE [LARGE SCALE GENOMIC DNA]</scope>
</reference>
<feature type="binding site" evidence="2">
    <location>
        <position position="156"/>
    </location>
    <ligand>
        <name>Fe cation</name>
        <dbReference type="ChEBI" id="CHEBI:24875"/>
    </ligand>
</feature>
<dbReference type="Gene3D" id="3.90.45.10">
    <property type="entry name" value="Peptide deformylase"/>
    <property type="match status" value="1"/>
</dbReference>
<evidence type="ECO:0000313" key="4">
    <source>
        <dbReference type="Proteomes" id="UP000178425"/>
    </source>
</evidence>
<dbReference type="PRINTS" id="PR01576">
    <property type="entry name" value="PDEFORMYLASE"/>
</dbReference>
<dbReference type="NCBIfam" id="NF001159">
    <property type="entry name" value="PRK00150.1-3"/>
    <property type="match status" value="1"/>
</dbReference>
<name>A0A1F5WQ29_9BACT</name>
<keyword evidence="2" id="KW-0408">Iron</keyword>
<comment type="function">
    <text evidence="2">Removes the formyl group from the N-terminal Met of newly synthesized proteins. Requires at least a dipeptide for an efficient rate of reaction. N-terminal L-methionine is a prerequisite for activity but the enzyme has broad specificity at other positions.</text>
</comment>
<sequence length="179" mass="20094">MILQKENKILRAIAKPVADLRASGLKELIFKMAEVMFKEPDGIGIAAPQIGESLRIFLVSGEVMRLDKKIRPSSKSDSGSPKKSDFIPGLDFLVFINPQIKKFSVKKNKDVEGCLSVRGFYGEVTRPEKLNVEYFDETGKKHSRGFSGLFARVIQHELDHLNGMLFIDKAKNVKKLKDA</sequence>
<dbReference type="EC" id="3.5.1.88" evidence="2"/>
<dbReference type="InterPro" id="IPR023635">
    <property type="entry name" value="Peptide_deformylase"/>
</dbReference>
<keyword evidence="2" id="KW-0648">Protein biosynthesis</keyword>
<comment type="catalytic activity">
    <reaction evidence="2">
        <text>N-terminal N-formyl-L-methionyl-[peptide] + H2O = N-terminal L-methionyl-[peptide] + formate</text>
        <dbReference type="Rhea" id="RHEA:24420"/>
        <dbReference type="Rhea" id="RHEA-COMP:10639"/>
        <dbReference type="Rhea" id="RHEA-COMP:10640"/>
        <dbReference type="ChEBI" id="CHEBI:15377"/>
        <dbReference type="ChEBI" id="CHEBI:15740"/>
        <dbReference type="ChEBI" id="CHEBI:49298"/>
        <dbReference type="ChEBI" id="CHEBI:64731"/>
        <dbReference type="EC" id="3.5.1.88"/>
    </reaction>
</comment>
<feature type="binding site" evidence="2">
    <location>
        <position position="160"/>
    </location>
    <ligand>
        <name>Fe cation</name>
        <dbReference type="ChEBI" id="CHEBI:24875"/>
    </ligand>
</feature>
<gene>
    <name evidence="2" type="primary">def</name>
    <name evidence="3" type="ORF">A2W54_02880</name>
</gene>
<dbReference type="HAMAP" id="MF_00163">
    <property type="entry name" value="Pep_deformylase"/>
    <property type="match status" value="1"/>
</dbReference>
<dbReference type="CDD" id="cd00487">
    <property type="entry name" value="Pep_deformylase"/>
    <property type="match status" value="1"/>
</dbReference>
<proteinExistence type="inferred from homology"/>
<keyword evidence="2" id="KW-0479">Metal-binding</keyword>
<dbReference type="InterPro" id="IPR036821">
    <property type="entry name" value="Peptide_deformylase_sf"/>
</dbReference>
<protein>
    <recommendedName>
        <fullName evidence="2">Peptide deformylase</fullName>
        <shortName evidence="2">PDF</shortName>
        <ecNumber evidence="2">3.5.1.88</ecNumber>
    </recommendedName>
    <alternativeName>
        <fullName evidence="2">Polypeptide deformylase</fullName>
    </alternativeName>
</protein>
<dbReference type="SUPFAM" id="SSF56420">
    <property type="entry name" value="Peptide deformylase"/>
    <property type="match status" value="1"/>
</dbReference>
<evidence type="ECO:0000313" key="3">
    <source>
        <dbReference type="EMBL" id="OGF77687.1"/>
    </source>
</evidence>
<dbReference type="PANTHER" id="PTHR10458">
    <property type="entry name" value="PEPTIDE DEFORMYLASE"/>
    <property type="match status" value="1"/>
</dbReference>
<dbReference type="AlphaFoldDB" id="A0A1F5WQ29"/>
<accession>A0A1F5WQ29</accession>
<dbReference type="PIRSF" id="PIRSF004749">
    <property type="entry name" value="Pep_def"/>
    <property type="match status" value="1"/>
</dbReference>
<keyword evidence="2" id="KW-0378">Hydrolase</keyword>
<organism evidence="3 4">
    <name type="scientific">Candidatus Giovannonibacteria bacterium RIFCSPHIGHO2_02_43_13</name>
    <dbReference type="NCBI Taxonomy" id="1798330"/>
    <lineage>
        <taxon>Bacteria</taxon>
        <taxon>Candidatus Giovannoniibacteriota</taxon>
    </lineage>
</organism>
<dbReference type="GO" id="GO:0046872">
    <property type="term" value="F:metal ion binding"/>
    <property type="evidence" value="ECO:0007669"/>
    <property type="project" value="UniProtKB-KW"/>
</dbReference>
<feature type="binding site" evidence="2">
    <location>
        <position position="114"/>
    </location>
    <ligand>
        <name>Fe cation</name>
        <dbReference type="ChEBI" id="CHEBI:24875"/>
    </ligand>
</feature>
<evidence type="ECO:0000256" key="1">
    <source>
        <dbReference type="ARBA" id="ARBA00010759"/>
    </source>
</evidence>
<comment type="similarity">
    <text evidence="1 2">Belongs to the polypeptide deformylase family.</text>
</comment>
<dbReference type="GO" id="GO:0006412">
    <property type="term" value="P:translation"/>
    <property type="evidence" value="ECO:0007669"/>
    <property type="project" value="UniProtKB-UniRule"/>
</dbReference>
<evidence type="ECO:0000256" key="2">
    <source>
        <dbReference type="HAMAP-Rule" id="MF_00163"/>
    </source>
</evidence>
<comment type="caution">
    <text evidence="3">The sequence shown here is derived from an EMBL/GenBank/DDBJ whole genome shotgun (WGS) entry which is preliminary data.</text>
</comment>
<dbReference type="Proteomes" id="UP000178425">
    <property type="component" value="Unassembled WGS sequence"/>
</dbReference>